<dbReference type="InterPro" id="IPR016167">
    <property type="entry name" value="FAD-bd_PCMH_sub1"/>
</dbReference>
<dbReference type="RefSeq" id="WP_132245129.1">
    <property type="nucleotide sequence ID" value="NZ_SLZU01000007.1"/>
</dbReference>
<dbReference type="InterPro" id="IPR036318">
    <property type="entry name" value="FAD-bd_PCMH-like_sf"/>
</dbReference>
<protein>
    <submittedName>
        <fullName evidence="5">CO/xanthine dehydrogenase FAD-binding subunit</fullName>
    </submittedName>
</protein>
<dbReference type="SUPFAM" id="SSF55447">
    <property type="entry name" value="CO dehydrogenase flavoprotein C-terminal domain-like"/>
    <property type="match status" value="1"/>
</dbReference>
<reference evidence="5 6" key="1">
    <citation type="submission" date="2019-03" db="EMBL/GenBank/DDBJ databases">
        <title>Genomic Encyclopedia of Type Strains, Phase IV (KMG-IV): sequencing the most valuable type-strain genomes for metagenomic binning, comparative biology and taxonomic classification.</title>
        <authorList>
            <person name="Goeker M."/>
        </authorList>
    </citation>
    <scope>NUCLEOTIDE SEQUENCE [LARGE SCALE GENOMIC DNA]</scope>
    <source>
        <strain evidence="5 6">DSM 104836</strain>
    </source>
</reference>
<organism evidence="5 6">
    <name type="scientific">Primorskyibacter sedentarius</name>
    <dbReference type="NCBI Taxonomy" id="745311"/>
    <lineage>
        <taxon>Bacteria</taxon>
        <taxon>Pseudomonadati</taxon>
        <taxon>Pseudomonadota</taxon>
        <taxon>Alphaproteobacteria</taxon>
        <taxon>Rhodobacterales</taxon>
        <taxon>Roseobacteraceae</taxon>
        <taxon>Primorskyibacter</taxon>
    </lineage>
</organism>
<feature type="domain" description="FAD-binding PCMH-type" evidence="4">
    <location>
        <begin position="1"/>
        <end position="167"/>
    </location>
</feature>
<evidence type="ECO:0000256" key="2">
    <source>
        <dbReference type="ARBA" id="ARBA00022827"/>
    </source>
</evidence>
<dbReference type="Pfam" id="PF00941">
    <property type="entry name" value="FAD_binding_5"/>
    <property type="match status" value="1"/>
</dbReference>
<dbReference type="PANTHER" id="PTHR42659">
    <property type="entry name" value="XANTHINE DEHYDROGENASE SUBUNIT C-RELATED"/>
    <property type="match status" value="1"/>
</dbReference>
<dbReference type="OrthoDB" id="9814706at2"/>
<evidence type="ECO:0000256" key="3">
    <source>
        <dbReference type="ARBA" id="ARBA00023002"/>
    </source>
</evidence>
<gene>
    <name evidence="5" type="ORF">EDD52_107107</name>
</gene>
<keyword evidence="2" id="KW-0274">FAD</keyword>
<dbReference type="Gene3D" id="3.30.465.10">
    <property type="match status" value="1"/>
</dbReference>
<accession>A0A4R3JC82</accession>
<evidence type="ECO:0000259" key="4">
    <source>
        <dbReference type="PROSITE" id="PS51387"/>
    </source>
</evidence>
<dbReference type="SMART" id="SM01092">
    <property type="entry name" value="CO_deh_flav_C"/>
    <property type="match status" value="1"/>
</dbReference>
<keyword evidence="3" id="KW-0560">Oxidoreductase</keyword>
<dbReference type="InterPro" id="IPR016169">
    <property type="entry name" value="FAD-bd_PCMH_sub2"/>
</dbReference>
<dbReference type="GO" id="GO:0016491">
    <property type="term" value="F:oxidoreductase activity"/>
    <property type="evidence" value="ECO:0007669"/>
    <property type="project" value="UniProtKB-KW"/>
</dbReference>
<dbReference type="InterPro" id="IPR016166">
    <property type="entry name" value="FAD-bd_PCMH"/>
</dbReference>
<dbReference type="AlphaFoldDB" id="A0A4R3JC82"/>
<dbReference type="Gene3D" id="3.30.43.10">
    <property type="entry name" value="Uridine Diphospho-n-acetylenolpyruvylglucosamine Reductase, domain 2"/>
    <property type="match status" value="1"/>
</dbReference>
<dbReference type="PROSITE" id="PS51387">
    <property type="entry name" value="FAD_PCMH"/>
    <property type="match status" value="1"/>
</dbReference>
<dbReference type="Gene3D" id="3.30.390.50">
    <property type="entry name" value="CO dehydrogenase flavoprotein, C-terminal domain"/>
    <property type="match status" value="1"/>
</dbReference>
<proteinExistence type="predicted"/>
<name>A0A4R3JC82_9RHOB</name>
<sequence length="277" mass="28917">MLHRPQTLDAALALLSAGDAVILAGGTDIYPALRDRPPPAEMVDLSGITGLRGIGREGDSWRIGAATTWTEILHADLPPLFDGLKLAAREVGSVQIQNAGTVAGNICNASPAADGVPAFLALEAQIEVQGPGGTRCMAVEDFIRGPRMTRLDRSELVTAIYVPDSPGQGAFLKLGARKYLVISIAMVGAVVLAEGDRIAKARVAVGSCSPVACRLRDLETALAGISARDIAKAVSAAPLPELVPIGDVRATSHYRSDAARTLITRTLLQAMEARNVA</sequence>
<dbReference type="GO" id="GO:0071949">
    <property type="term" value="F:FAD binding"/>
    <property type="evidence" value="ECO:0007669"/>
    <property type="project" value="InterPro"/>
</dbReference>
<keyword evidence="1" id="KW-0285">Flavoprotein</keyword>
<dbReference type="PANTHER" id="PTHR42659:SF2">
    <property type="entry name" value="XANTHINE DEHYDROGENASE SUBUNIT C-RELATED"/>
    <property type="match status" value="1"/>
</dbReference>
<evidence type="ECO:0000313" key="5">
    <source>
        <dbReference type="EMBL" id="TCS63274.1"/>
    </source>
</evidence>
<evidence type="ECO:0000256" key="1">
    <source>
        <dbReference type="ARBA" id="ARBA00022630"/>
    </source>
</evidence>
<comment type="caution">
    <text evidence="5">The sequence shown here is derived from an EMBL/GenBank/DDBJ whole genome shotgun (WGS) entry which is preliminary data.</text>
</comment>
<dbReference type="EMBL" id="SLZU01000007">
    <property type="protein sequence ID" value="TCS63274.1"/>
    <property type="molecule type" value="Genomic_DNA"/>
</dbReference>
<dbReference type="Proteomes" id="UP000295696">
    <property type="component" value="Unassembled WGS sequence"/>
</dbReference>
<dbReference type="InterPro" id="IPR051312">
    <property type="entry name" value="Diverse_Substr_Oxidored"/>
</dbReference>
<evidence type="ECO:0000313" key="6">
    <source>
        <dbReference type="Proteomes" id="UP000295696"/>
    </source>
</evidence>
<keyword evidence="6" id="KW-1185">Reference proteome</keyword>
<dbReference type="InterPro" id="IPR036683">
    <property type="entry name" value="CO_DH_flav_C_dom_sf"/>
</dbReference>
<dbReference type="InterPro" id="IPR005107">
    <property type="entry name" value="CO_DH_flav_C"/>
</dbReference>
<dbReference type="InterPro" id="IPR002346">
    <property type="entry name" value="Mopterin_DH_FAD-bd"/>
</dbReference>
<dbReference type="SUPFAM" id="SSF56176">
    <property type="entry name" value="FAD-binding/transporter-associated domain-like"/>
    <property type="match status" value="1"/>
</dbReference>
<dbReference type="Pfam" id="PF03450">
    <property type="entry name" value="CO_deh_flav_C"/>
    <property type="match status" value="1"/>
</dbReference>